<evidence type="ECO:0000259" key="5">
    <source>
        <dbReference type="Pfam" id="PF00080"/>
    </source>
</evidence>
<comment type="caution">
    <text evidence="6">The sequence shown here is derived from an EMBL/GenBank/DDBJ whole genome shotgun (WGS) entry which is preliminary data.</text>
</comment>
<dbReference type="InterPro" id="IPR001424">
    <property type="entry name" value="SOD_Cu_Zn_dom"/>
</dbReference>
<dbReference type="RefSeq" id="WP_183229473.1">
    <property type="nucleotide sequence ID" value="NZ_JACIGS010000005.1"/>
</dbReference>
<dbReference type="EMBL" id="JACIHP010000005">
    <property type="protein sequence ID" value="MBB4492587.1"/>
    <property type="molecule type" value="Genomic_DNA"/>
</dbReference>
<dbReference type="InterPro" id="IPR024134">
    <property type="entry name" value="SOD_Cu/Zn_/chaperone"/>
</dbReference>
<feature type="chain" id="PRO_5045795116" description="Superoxide dismutase [Cu-Zn]" evidence="4">
    <location>
        <begin position="22"/>
        <end position="171"/>
    </location>
</feature>
<dbReference type="CDD" id="cd00305">
    <property type="entry name" value="Cu-Zn_Superoxide_Dismutase"/>
    <property type="match status" value="1"/>
</dbReference>
<keyword evidence="2" id="KW-0186">Copper</keyword>
<keyword evidence="4" id="KW-0732">Signal</keyword>
<dbReference type="PROSITE" id="PS00332">
    <property type="entry name" value="SOD_CU_ZN_2"/>
    <property type="match status" value="1"/>
</dbReference>
<dbReference type="GO" id="GO:0004784">
    <property type="term" value="F:superoxide dismutase activity"/>
    <property type="evidence" value="ECO:0007669"/>
    <property type="project" value="UniProtKB-EC"/>
</dbReference>
<comment type="catalytic activity">
    <reaction evidence="2">
        <text>2 superoxide + 2 H(+) = H2O2 + O2</text>
        <dbReference type="Rhea" id="RHEA:20696"/>
        <dbReference type="ChEBI" id="CHEBI:15378"/>
        <dbReference type="ChEBI" id="CHEBI:15379"/>
        <dbReference type="ChEBI" id="CHEBI:16240"/>
        <dbReference type="ChEBI" id="CHEBI:18421"/>
        <dbReference type="EC" id="1.15.1.1"/>
    </reaction>
</comment>
<dbReference type="Proteomes" id="UP000534590">
    <property type="component" value="Unassembled WGS sequence"/>
</dbReference>
<comment type="similarity">
    <text evidence="1 2">Belongs to the Cu-Zn superoxide dismutase family.</text>
</comment>
<dbReference type="PANTHER" id="PTHR10003">
    <property type="entry name" value="SUPEROXIDE DISMUTASE CU-ZN -RELATED"/>
    <property type="match status" value="1"/>
</dbReference>
<proteinExistence type="inferred from homology"/>
<evidence type="ECO:0000256" key="2">
    <source>
        <dbReference type="RuleBase" id="RU000393"/>
    </source>
</evidence>
<gene>
    <name evidence="6" type="ORF">GGE40_004432</name>
</gene>
<keyword evidence="2" id="KW-0479">Metal-binding</keyword>
<feature type="signal peptide" evidence="4">
    <location>
        <begin position="1"/>
        <end position="21"/>
    </location>
</feature>
<comment type="cofactor">
    <cofactor evidence="2">
        <name>Cu cation</name>
        <dbReference type="ChEBI" id="CHEBI:23378"/>
    </cofactor>
    <text evidence="2">Binds 1 copper ion per subunit.</text>
</comment>
<name>A0ABR6JE04_AGRRD</name>
<feature type="domain" description="Superoxide dismutase copper/zinc binding" evidence="5">
    <location>
        <begin position="39"/>
        <end position="170"/>
    </location>
</feature>
<dbReference type="SUPFAM" id="SSF49329">
    <property type="entry name" value="Cu,Zn superoxide dismutase-like"/>
    <property type="match status" value="1"/>
</dbReference>
<comment type="function">
    <text evidence="2">Destroys radicals which are normally produced within the cells and which are toxic to biological systems.</text>
</comment>
<comment type="cofactor">
    <cofactor evidence="2">
        <name>Zn(2+)</name>
        <dbReference type="ChEBI" id="CHEBI:29105"/>
    </cofactor>
    <text evidence="2">Binds 1 zinc ion per subunit.</text>
</comment>
<accession>A0ABR6JE04</accession>
<keyword evidence="2" id="KW-0862">Zinc</keyword>
<dbReference type="Pfam" id="PF00080">
    <property type="entry name" value="Sod_Cu"/>
    <property type="match status" value="1"/>
</dbReference>
<reference evidence="6 7" key="1">
    <citation type="submission" date="2020-08" db="EMBL/GenBank/DDBJ databases">
        <title>Genomic Encyclopedia of Type Strains, Phase IV (KMG-V): Genome sequencing to study the core and pangenomes of soil and plant-associated prokaryotes.</title>
        <authorList>
            <person name="Whitman W."/>
        </authorList>
    </citation>
    <scope>NUCLEOTIDE SEQUENCE [LARGE SCALE GENOMIC DNA]</scope>
    <source>
        <strain evidence="6 7">SEMIA 461</strain>
    </source>
</reference>
<evidence type="ECO:0000256" key="1">
    <source>
        <dbReference type="ARBA" id="ARBA00010457"/>
    </source>
</evidence>
<evidence type="ECO:0000256" key="3">
    <source>
        <dbReference type="SAM" id="MobiDB-lite"/>
    </source>
</evidence>
<evidence type="ECO:0000313" key="6">
    <source>
        <dbReference type="EMBL" id="MBB4492587.1"/>
    </source>
</evidence>
<evidence type="ECO:0000313" key="7">
    <source>
        <dbReference type="Proteomes" id="UP000534590"/>
    </source>
</evidence>
<protein>
    <recommendedName>
        <fullName evidence="2">Superoxide dismutase [Cu-Zn]</fullName>
        <ecNumber evidence="2">1.15.1.1</ecNumber>
    </recommendedName>
</protein>
<keyword evidence="2 6" id="KW-0560">Oxidoreductase</keyword>
<dbReference type="Gene3D" id="2.60.40.200">
    <property type="entry name" value="Superoxide dismutase, copper/zinc binding domain"/>
    <property type="match status" value="1"/>
</dbReference>
<dbReference type="EC" id="1.15.1.1" evidence="2"/>
<organism evidence="6 7">
    <name type="scientific">Agrobacterium radiobacter</name>
    <dbReference type="NCBI Taxonomy" id="362"/>
    <lineage>
        <taxon>Bacteria</taxon>
        <taxon>Pseudomonadati</taxon>
        <taxon>Pseudomonadota</taxon>
        <taxon>Alphaproteobacteria</taxon>
        <taxon>Hyphomicrobiales</taxon>
        <taxon>Rhizobiaceae</taxon>
        <taxon>Rhizobium/Agrobacterium group</taxon>
        <taxon>Agrobacterium</taxon>
        <taxon>Agrobacterium tumefaciens complex</taxon>
    </lineage>
</organism>
<evidence type="ECO:0000256" key="4">
    <source>
        <dbReference type="SAM" id="SignalP"/>
    </source>
</evidence>
<keyword evidence="7" id="KW-1185">Reference proteome</keyword>
<dbReference type="InterPro" id="IPR018152">
    <property type="entry name" value="SOD_Cu/Zn_BS"/>
</dbReference>
<dbReference type="InterPro" id="IPR036423">
    <property type="entry name" value="SOD-like_Cu/Zn_dom_sf"/>
</dbReference>
<sequence length="171" mass="17569">MLRRIFATTVAALALGGAAIAQDASTASASFVNANGQANGNAELTGMAARGVLIKLEVTGLPAGQWVALHVHETGSCDHTTKHESAGGHFNPGSKEHGYGSANGPHAGDMPNQYVGSDGALRAEIFNHMVSLDDGETGIKGRALMVHAKADDYESQPSGDAGERLACAFIE</sequence>
<feature type="region of interest" description="Disordered" evidence="3">
    <location>
        <begin position="78"/>
        <end position="114"/>
    </location>
</feature>